<dbReference type="PIRSF" id="PIRSF035865">
    <property type="entry name" value="UCP035865"/>
    <property type="match status" value="1"/>
</dbReference>
<accession>A0A2G4YLX6</accession>
<evidence type="ECO:0008006" key="3">
    <source>
        <dbReference type="Google" id="ProtNLM"/>
    </source>
</evidence>
<dbReference type="AlphaFoldDB" id="A0A2G4YLX6"/>
<keyword evidence="2" id="KW-1185">Reference proteome</keyword>
<dbReference type="InParanoid" id="A0A2G4YLX6"/>
<evidence type="ECO:0000313" key="1">
    <source>
        <dbReference type="EMBL" id="PHZ83320.1"/>
    </source>
</evidence>
<gene>
    <name evidence="1" type="ORF">CRD36_17290</name>
</gene>
<dbReference type="InterPro" id="IPR019285">
    <property type="entry name" value="DUF2336"/>
</dbReference>
<proteinExistence type="predicted"/>
<organism evidence="1 2">
    <name type="scientific">Paremcibacter congregatus</name>
    <dbReference type="NCBI Taxonomy" id="2043170"/>
    <lineage>
        <taxon>Bacteria</taxon>
        <taxon>Pseudomonadati</taxon>
        <taxon>Pseudomonadota</taxon>
        <taxon>Alphaproteobacteria</taxon>
        <taxon>Emcibacterales</taxon>
        <taxon>Emcibacteraceae</taxon>
        <taxon>Paremcibacter</taxon>
    </lineage>
</organism>
<reference evidence="1 2" key="1">
    <citation type="submission" date="2017-10" db="EMBL/GenBank/DDBJ databases">
        <title>Frigbacter circumglobatus gen. nov. sp. nov., isolated from sediment cultured in situ.</title>
        <authorList>
            <person name="Zhao Z."/>
        </authorList>
    </citation>
    <scope>NUCLEOTIDE SEQUENCE [LARGE SCALE GENOMIC DNA]</scope>
    <source>
        <strain evidence="1 2">ZYL</strain>
    </source>
</reference>
<dbReference type="Pfam" id="PF10098">
    <property type="entry name" value="DUF2336"/>
    <property type="match status" value="1"/>
</dbReference>
<comment type="caution">
    <text evidence="1">The sequence shown here is derived from an EMBL/GenBank/DDBJ whole genome shotgun (WGS) entry which is preliminary data.</text>
</comment>
<dbReference type="EMBL" id="PDEM01000033">
    <property type="protein sequence ID" value="PHZ83320.1"/>
    <property type="molecule type" value="Genomic_DNA"/>
</dbReference>
<protein>
    <recommendedName>
        <fullName evidence="3">DUF2336 domain-containing protein</fullName>
    </recommendedName>
</protein>
<dbReference type="InterPro" id="IPR014598">
    <property type="entry name" value="UCP035865"/>
</dbReference>
<dbReference type="RefSeq" id="WP_099475213.1">
    <property type="nucleotide sequence ID" value="NZ_CP041025.1"/>
</dbReference>
<evidence type="ECO:0000313" key="2">
    <source>
        <dbReference type="Proteomes" id="UP000229730"/>
    </source>
</evidence>
<sequence>MTENLTSSDIQKLLNDPTPENRAEAAKMVSGHFNSGGLSDSERKIAEDIFKIMVRDAEERVRLALSVSLKENPDVPHDVAVSLANDVVGVAAPMLQFSEVLTDEDLKEIVKSQGVDSQMAIAQRQSLSADLTDTIVENSDNEDVIATLVSNEGADLQEATMGKVMDKYGEVAAVSDSLATRKQLPINVAERLVSLVSDKIRDHLVTHHEMTPDMVTDLFLSARERATVSLLGDGADVMDVRRLVDQLHANGRLTETLIFRAICMGDLVFFEAALAKVCNIPVSNAYKLIHDRGSLGLAAIYREGNLSPEMLPIVQAALDVAKDMETSASEDRDRFQQRMLERMLTNCEDEFDPDNLDYFITKLGSKKDSDEAA</sequence>
<name>A0A2G4YLX6_9PROT</name>
<dbReference type="OrthoDB" id="9798569at2"/>
<dbReference type="Proteomes" id="UP000229730">
    <property type="component" value="Unassembled WGS sequence"/>
</dbReference>